<gene>
    <name evidence="2" type="ORF">PLEPLA_LOCUS23512</name>
</gene>
<evidence type="ECO:0000313" key="3">
    <source>
        <dbReference type="Proteomes" id="UP001153269"/>
    </source>
</evidence>
<reference evidence="2" key="1">
    <citation type="submission" date="2020-03" db="EMBL/GenBank/DDBJ databases">
        <authorList>
            <person name="Weist P."/>
        </authorList>
    </citation>
    <scope>NUCLEOTIDE SEQUENCE</scope>
</reference>
<organism evidence="2 3">
    <name type="scientific">Pleuronectes platessa</name>
    <name type="common">European plaice</name>
    <dbReference type="NCBI Taxonomy" id="8262"/>
    <lineage>
        <taxon>Eukaryota</taxon>
        <taxon>Metazoa</taxon>
        <taxon>Chordata</taxon>
        <taxon>Craniata</taxon>
        <taxon>Vertebrata</taxon>
        <taxon>Euteleostomi</taxon>
        <taxon>Actinopterygii</taxon>
        <taxon>Neopterygii</taxon>
        <taxon>Teleostei</taxon>
        <taxon>Neoteleostei</taxon>
        <taxon>Acanthomorphata</taxon>
        <taxon>Carangaria</taxon>
        <taxon>Pleuronectiformes</taxon>
        <taxon>Pleuronectoidei</taxon>
        <taxon>Pleuronectidae</taxon>
        <taxon>Pleuronectes</taxon>
    </lineage>
</organism>
<proteinExistence type="predicted"/>
<comment type="caution">
    <text evidence="2">The sequence shown here is derived from an EMBL/GenBank/DDBJ whole genome shotgun (WGS) entry which is preliminary data.</text>
</comment>
<feature type="compositionally biased region" description="Polar residues" evidence="1">
    <location>
        <begin position="93"/>
        <end position="104"/>
    </location>
</feature>
<dbReference type="Proteomes" id="UP001153269">
    <property type="component" value="Unassembled WGS sequence"/>
</dbReference>
<dbReference type="AlphaFoldDB" id="A0A9N7URX0"/>
<feature type="region of interest" description="Disordered" evidence="1">
    <location>
        <begin position="90"/>
        <end position="110"/>
    </location>
</feature>
<sequence length="184" mass="21163">MKCFECGEEGHLAGEGWSAAAGCRSYGRLPQLRLRPRQRQLRPPLPLTRSFRERRSLRLLWAEPRLQSLPLLWWRRGLLRLSNAKACKASRGLRSSQGSAPSSQEEVDGLYPPSDIRTFLETTKGQRLPSVEDHFPDLKLFLKSSKPLTRKTGSDEFLTDQQIYRLRKLVLRVKGQTITDDDEF</sequence>
<accession>A0A9N7URX0</accession>
<dbReference type="EMBL" id="CADEAL010001776">
    <property type="protein sequence ID" value="CAB1435440.1"/>
    <property type="molecule type" value="Genomic_DNA"/>
</dbReference>
<name>A0A9N7URX0_PLEPL</name>
<evidence type="ECO:0000256" key="1">
    <source>
        <dbReference type="SAM" id="MobiDB-lite"/>
    </source>
</evidence>
<keyword evidence="3" id="KW-1185">Reference proteome</keyword>
<evidence type="ECO:0000313" key="2">
    <source>
        <dbReference type="EMBL" id="CAB1435440.1"/>
    </source>
</evidence>
<protein>
    <submittedName>
        <fullName evidence="2">Uncharacterized protein</fullName>
    </submittedName>
</protein>